<dbReference type="Proteomes" id="UP001148313">
    <property type="component" value="Unassembled WGS sequence"/>
</dbReference>
<dbReference type="PANTHER" id="PTHR35368:SF1">
    <property type="entry name" value="HYDROPEROXIDE REDUCTASE"/>
    <property type="match status" value="1"/>
</dbReference>
<accession>A0ABT4VNE5</accession>
<dbReference type="InterPro" id="IPR036102">
    <property type="entry name" value="OsmC/Ohrsf"/>
</dbReference>
<proteinExistence type="predicted"/>
<reference evidence="1" key="1">
    <citation type="submission" date="2022-11" db="EMBL/GenBank/DDBJ databases">
        <title>Hoeflea poritis sp. nov., isolated from scleractinian coral Porites lutea.</title>
        <authorList>
            <person name="Zhang G."/>
            <person name="Wei Q."/>
            <person name="Cai L."/>
        </authorList>
    </citation>
    <scope>NUCLEOTIDE SEQUENCE</scope>
    <source>
        <strain evidence="1">E7-10</strain>
    </source>
</reference>
<comment type="caution">
    <text evidence="1">The sequence shown here is derived from an EMBL/GenBank/DDBJ whole genome shotgun (WGS) entry which is preliminary data.</text>
</comment>
<keyword evidence="2" id="KW-1185">Reference proteome</keyword>
<dbReference type="Pfam" id="PF02566">
    <property type="entry name" value="OsmC"/>
    <property type="match status" value="1"/>
</dbReference>
<organism evidence="1 2">
    <name type="scientific">Hoeflea poritis</name>
    <dbReference type="NCBI Taxonomy" id="2993659"/>
    <lineage>
        <taxon>Bacteria</taxon>
        <taxon>Pseudomonadati</taxon>
        <taxon>Pseudomonadota</taxon>
        <taxon>Alphaproteobacteria</taxon>
        <taxon>Hyphomicrobiales</taxon>
        <taxon>Rhizobiaceae</taxon>
        <taxon>Hoeflea</taxon>
    </lineage>
</organism>
<dbReference type="InterPro" id="IPR015946">
    <property type="entry name" value="KH_dom-like_a/b"/>
</dbReference>
<gene>
    <name evidence="1" type="ORF">OOZ53_12670</name>
</gene>
<name>A0ABT4VNE5_9HYPH</name>
<dbReference type="InterPro" id="IPR052924">
    <property type="entry name" value="OsmC/Ohr_hydroprdx_reductase"/>
</dbReference>
<dbReference type="PANTHER" id="PTHR35368">
    <property type="entry name" value="HYDROPEROXIDE REDUCTASE"/>
    <property type="match status" value="1"/>
</dbReference>
<dbReference type="EMBL" id="JAPJZH010000007">
    <property type="protein sequence ID" value="MDA4846211.1"/>
    <property type="molecule type" value="Genomic_DNA"/>
</dbReference>
<protein>
    <submittedName>
        <fullName evidence="1">OsmC family protein</fullName>
    </submittedName>
</protein>
<evidence type="ECO:0000313" key="1">
    <source>
        <dbReference type="EMBL" id="MDA4846211.1"/>
    </source>
</evidence>
<sequence>MSEIGAMPEKAVVQFDCRGTAVGKMRNELAIEMVKPFKEEFEMATDEGAFHGGDASAPPPLALFVGSLTGCIMTQIRAFAKRLGVTVDNLDVHTRIQWNWQAVGRVYETAPKSFEIDVLIESPDPEDKVVALIETAKKGCFIEQTLGVGNTINHRMKTADGWKDV</sequence>
<dbReference type="InterPro" id="IPR003718">
    <property type="entry name" value="OsmC/Ohr_fam"/>
</dbReference>
<dbReference type="RefSeq" id="WP_271089941.1">
    <property type="nucleotide sequence ID" value="NZ_JAPJZH010000007.1"/>
</dbReference>
<dbReference type="SUPFAM" id="SSF82784">
    <property type="entry name" value="OsmC-like"/>
    <property type="match status" value="1"/>
</dbReference>
<dbReference type="NCBIfam" id="NF041052">
    <property type="entry name" value="OsmC_like_Se"/>
    <property type="match status" value="1"/>
</dbReference>
<evidence type="ECO:0000313" key="2">
    <source>
        <dbReference type="Proteomes" id="UP001148313"/>
    </source>
</evidence>
<dbReference type="Gene3D" id="3.30.300.20">
    <property type="match status" value="1"/>
</dbReference>